<organism evidence="2 3">
    <name type="scientific">Phytophthora nicotianae P10297</name>
    <dbReference type="NCBI Taxonomy" id="1317064"/>
    <lineage>
        <taxon>Eukaryota</taxon>
        <taxon>Sar</taxon>
        <taxon>Stramenopiles</taxon>
        <taxon>Oomycota</taxon>
        <taxon>Peronosporomycetes</taxon>
        <taxon>Peronosporales</taxon>
        <taxon>Peronosporaceae</taxon>
        <taxon>Phytophthora</taxon>
    </lineage>
</organism>
<dbReference type="OrthoDB" id="125905at2759"/>
<reference evidence="2 3" key="1">
    <citation type="submission" date="2013-11" db="EMBL/GenBank/DDBJ databases">
        <title>The Genome Sequence of Phytophthora parasitica P10297.</title>
        <authorList>
            <consortium name="The Broad Institute Genomics Platform"/>
            <person name="Russ C."/>
            <person name="Tyler B."/>
            <person name="Panabieres F."/>
            <person name="Shan W."/>
            <person name="Tripathy S."/>
            <person name="Grunwald N."/>
            <person name="Machado M."/>
            <person name="Johnson C.S."/>
            <person name="Walker B."/>
            <person name="Young S.K."/>
            <person name="Zeng Q."/>
            <person name="Gargeya S."/>
            <person name="Fitzgerald M."/>
            <person name="Haas B."/>
            <person name="Abouelleil A."/>
            <person name="Allen A.W."/>
            <person name="Alvarado L."/>
            <person name="Arachchi H.M."/>
            <person name="Berlin A.M."/>
            <person name="Chapman S.B."/>
            <person name="Gainer-Dewar J."/>
            <person name="Goldberg J."/>
            <person name="Griggs A."/>
            <person name="Gujja S."/>
            <person name="Hansen M."/>
            <person name="Howarth C."/>
            <person name="Imamovic A."/>
            <person name="Ireland A."/>
            <person name="Larimer J."/>
            <person name="McCowan C."/>
            <person name="Murphy C."/>
            <person name="Pearson M."/>
            <person name="Poon T.W."/>
            <person name="Priest M."/>
            <person name="Roberts A."/>
            <person name="Saif S."/>
            <person name="Shea T."/>
            <person name="Sisk P."/>
            <person name="Sykes S."/>
            <person name="Wortman J."/>
            <person name="Nusbaum C."/>
            <person name="Birren B."/>
        </authorList>
    </citation>
    <scope>NUCLEOTIDE SEQUENCE [LARGE SCALE GENOMIC DNA]</scope>
    <source>
        <strain evidence="2 3">P10297</strain>
    </source>
</reference>
<name>W2Z6T1_PHYNI</name>
<evidence type="ECO:0000313" key="3">
    <source>
        <dbReference type="Proteomes" id="UP000018948"/>
    </source>
</evidence>
<dbReference type="InterPro" id="IPR048324">
    <property type="entry name" value="ZSWIM1-3_RNaseH-like"/>
</dbReference>
<evidence type="ECO:0000313" key="2">
    <source>
        <dbReference type="EMBL" id="ETP42760.1"/>
    </source>
</evidence>
<dbReference type="Pfam" id="PF21056">
    <property type="entry name" value="ZSWIM1-3_RNaseH-like"/>
    <property type="match status" value="1"/>
</dbReference>
<comment type="caution">
    <text evidence="2">The sequence shown here is derived from an EMBL/GenBank/DDBJ whole genome shotgun (WGS) entry which is preliminary data.</text>
</comment>
<accession>W2Z6T1</accession>
<proteinExistence type="predicted"/>
<sequence length="155" mass="17868">MARLTAVVKRIAMNEYEIKIQNQHHTHSHPTSSIQAASYLTTTTLPLDDQDREDVKTLADACVSSTHIANFLNDRIREDRLKDMLQLDGSDVQVIQDHTARGIIIKTKIQKMMFERWGETLAMDLTHNRNNLGYHLGEFVGVWSPQQPQTKRFRL</sequence>
<evidence type="ECO:0000259" key="1">
    <source>
        <dbReference type="Pfam" id="PF21056"/>
    </source>
</evidence>
<dbReference type="EMBL" id="ANIY01002134">
    <property type="protein sequence ID" value="ETP42760.1"/>
    <property type="molecule type" value="Genomic_DNA"/>
</dbReference>
<dbReference type="Proteomes" id="UP000018948">
    <property type="component" value="Unassembled WGS sequence"/>
</dbReference>
<feature type="domain" description="ZSWIM1/3 RNaseH-like" evidence="1">
    <location>
        <begin position="92"/>
        <end position="140"/>
    </location>
</feature>
<gene>
    <name evidence="2" type="ORF">F442_10354</name>
</gene>
<protein>
    <recommendedName>
        <fullName evidence="1">ZSWIM1/3 RNaseH-like domain-containing protein</fullName>
    </recommendedName>
</protein>
<dbReference type="AlphaFoldDB" id="W2Z6T1"/>